<evidence type="ECO:0000256" key="1">
    <source>
        <dbReference type="SAM" id="MobiDB-lite"/>
    </source>
</evidence>
<comment type="caution">
    <text evidence="3">The sequence shown here is derived from an EMBL/GenBank/DDBJ whole genome shotgun (WGS) entry which is preliminary data.</text>
</comment>
<organism evidence="3 4">
    <name type="scientific">Pseudomonas putida</name>
    <name type="common">Arthrobacter siderocapsulatus</name>
    <dbReference type="NCBI Taxonomy" id="303"/>
    <lineage>
        <taxon>Bacteria</taxon>
        <taxon>Pseudomonadati</taxon>
        <taxon>Pseudomonadota</taxon>
        <taxon>Gammaproteobacteria</taxon>
        <taxon>Pseudomonadales</taxon>
        <taxon>Pseudomonadaceae</taxon>
        <taxon>Pseudomonas</taxon>
    </lineage>
</organism>
<evidence type="ECO:0000313" key="3">
    <source>
        <dbReference type="EMBL" id="RNF77459.1"/>
    </source>
</evidence>
<evidence type="ECO:0000313" key="4">
    <source>
        <dbReference type="Proteomes" id="UP000278162"/>
    </source>
</evidence>
<reference evidence="3 4" key="1">
    <citation type="submission" date="2018-10" db="EMBL/GenBank/DDBJ databases">
        <title>An outbreak of IMP-63 producing strain in France.</title>
        <authorList>
            <person name="Bour M."/>
            <person name="Liapis E."/>
            <person name="Plesiat P."/>
        </authorList>
    </citation>
    <scope>NUCLEOTIDE SEQUENCE [LARGE SCALE GENOMIC DNA]</scope>
    <source>
        <strain evidence="3 4">12917</strain>
    </source>
</reference>
<sequence>MRYSRLAALLVAASLSPAWALAADPAPATQTQQQAQNIAEFDKQMGGVSRNPRKFRQPSWIGPNPLSP</sequence>
<dbReference type="AlphaFoldDB" id="A0A3M8S8Q0"/>
<feature type="region of interest" description="Disordered" evidence="1">
    <location>
        <begin position="46"/>
        <end position="68"/>
    </location>
</feature>
<feature type="chain" id="PRO_5018094805" evidence="2">
    <location>
        <begin position="23"/>
        <end position="68"/>
    </location>
</feature>
<name>A0A3M8S8Q0_PSEPU</name>
<proteinExistence type="predicted"/>
<gene>
    <name evidence="3" type="ORF">EFK07_30710</name>
</gene>
<accession>A0A3M8S8Q0</accession>
<keyword evidence="2" id="KW-0732">Signal</keyword>
<protein>
    <submittedName>
        <fullName evidence="3">Uncharacterized protein</fullName>
    </submittedName>
</protein>
<dbReference type="EMBL" id="RJAI01000117">
    <property type="protein sequence ID" value="RNF77459.1"/>
    <property type="molecule type" value="Genomic_DNA"/>
</dbReference>
<dbReference type="Proteomes" id="UP000278162">
    <property type="component" value="Unassembled WGS sequence"/>
</dbReference>
<evidence type="ECO:0000256" key="2">
    <source>
        <dbReference type="SAM" id="SignalP"/>
    </source>
</evidence>
<feature type="signal peptide" evidence="2">
    <location>
        <begin position="1"/>
        <end position="22"/>
    </location>
</feature>